<evidence type="ECO:0000259" key="16">
    <source>
        <dbReference type="PROSITE" id="PS51886"/>
    </source>
</evidence>
<dbReference type="PROSITE" id="PS51886">
    <property type="entry name" value="TLDC"/>
    <property type="match status" value="2"/>
</dbReference>
<dbReference type="CDD" id="cd00063">
    <property type="entry name" value="FN3"/>
    <property type="match status" value="11"/>
</dbReference>
<dbReference type="SMART" id="SM00186">
    <property type="entry name" value="FBG"/>
    <property type="match status" value="1"/>
</dbReference>
<feature type="domain" description="Fibronectin type-III" evidence="13">
    <location>
        <begin position="3054"/>
        <end position="3148"/>
    </location>
</feature>
<evidence type="ECO:0000259" key="12">
    <source>
        <dbReference type="PROSITE" id="PS50060"/>
    </source>
</evidence>
<comment type="subcellular location">
    <subcellularLocation>
        <location evidence="1">Secreted</location>
        <location evidence="1">Extracellular space</location>
        <location evidence="1">Extracellular matrix</location>
    </subcellularLocation>
</comment>
<dbReference type="NCBIfam" id="NF040941">
    <property type="entry name" value="GGGWT_bact"/>
    <property type="match status" value="1"/>
</dbReference>
<evidence type="ECO:0000313" key="17">
    <source>
        <dbReference type="EMBL" id="CAH3177227.1"/>
    </source>
</evidence>
<dbReference type="PANTHER" id="PTHR23036:SF151">
    <property type="entry name" value="FIBRONECTIN TYPE-III DOMAIN-CONTAINING PROTEIN"/>
    <property type="match status" value="1"/>
</dbReference>
<name>A0ABN8RGB5_9CNID</name>
<dbReference type="InterPro" id="IPR002181">
    <property type="entry name" value="Fibrinogen_a/b/g_C_dom"/>
</dbReference>
<evidence type="ECO:0000256" key="1">
    <source>
        <dbReference type="ARBA" id="ARBA00004498"/>
    </source>
</evidence>
<feature type="domain" description="Pentraxin (PTX)" evidence="15">
    <location>
        <begin position="214"/>
        <end position="414"/>
    </location>
</feature>
<dbReference type="Pfam" id="PF07885">
    <property type="entry name" value="Ion_trans_2"/>
    <property type="match status" value="1"/>
</dbReference>
<evidence type="ECO:0000256" key="10">
    <source>
        <dbReference type="SAM" id="Phobius"/>
    </source>
</evidence>
<dbReference type="PROSITE" id="PS50853">
    <property type="entry name" value="FN3"/>
    <property type="match status" value="11"/>
</dbReference>
<proteinExistence type="predicted"/>
<evidence type="ECO:0000259" key="14">
    <source>
        <dbReference type="PROSITE" id="PS51406"/>
    </source>
</evidence>
<dbReference type="Proteomes" id="UP001159405">
    <property type="component" value="Unassembled WGS sequence"/>
</dbReference>
<feature type="domain" description="Fibronectin type-III" evidence="13">
    <location>
        <begin position="2853"/>
        <end position="2948"/>
    </location>
</feature>
<reference evidence="17 18" key="1">
    <citation type="submission" date="2022-05" db="EMBL/GenBank/DDBJ databases">
        <authorList>
            <consortium name="Genoscope - CEA"/>
            <person name="William W."/>
        </authorList>
    </citation>
    <scope>NUCLEOTIDE SEQUENCE [LARGE SCALE GENOMIC DNA]</scope>
</reference>
<feature type="domain" description="Fibronectin type-III" evidence="13">
    <location>
        <begin position="2139"/>
        <end position="2232"/>
    </location>
</feature>
<dbReference type="Pfam" id="PF00754">
    <property type="entry name" value="F5_F8_type_C"/>
    <property type="match status" value="4"/>
</dbReference>
<feature type="domain" description="Fibronectin type-III" evidence="13">
    <location>
        <begin position="2752"/>
        <end position="2851"/>
    </location>
</feature>
<feature type="domain" description="TLDc" evidence="16">
    <location>
        <begin position="503"/>
        <end position="685"/>
    </location>
</feature>
<dbReference type="Pfam" id="PF00041">
    <property type="entry name" value="fn3"/>
    <property type="match status" value="10"/>
</dbReference>
<feature type="transmembrane region" description="Helical" evidence="10">
    <location>
        <begin position="3384"/>
        <end position="3407"/>
    </location>
</feature>
<dbReference type="InterPro" id="IPR013320">
    <property type="entry name" value="ConA-like_dom_sf"/>
</dbReference>
<dbReference type="Pfam" id="PF00629">
    <property type="entry name" value="MAM"/>
    <property type="match status" value="1"/>
</dbReference>
<dbReference type="PROSITE" id="PS51828">
    <property type="entry name" value="PTX_2"/>
    <property type="match status" value="1"/>
</dbReference>
<evidence type="ECO:0000256" key="6">
    <source>
        <dbReference type="ARBA" id="ARBA00023157"/>
    </source>
</evidence>
<dbReference type="InterPro" id="IPR000421">
    <property type="entry name" value="FA58C"/>
</dbReference>
<dbReference type="PANTHER" id="PTHR23036">
    <property type="entry name" value="CYTOKINE RECEPTOR"/>
    <property type="match status" value="1"/>
</dbReference>
<feature type="domain" description="MAM" evidence="12">
    <location>
        <begin position="1129"/>
        <end position="1265"/>
    </location>
</feature>
<dbReference type="Gene3D" id="3.90.215.10">
    <property type="entry name" value="Gamma Fibrinogen, chain A, domain 1"/>
    <property type="match status" value="1"/>
</dbReference>
<evidence type="ECO:0000313" key="18">
    <source>
        <dbReference type="Proteomes" id="UP001159405"/>
    </source>
</evidence>
<dbReference type="Pfam" id="PF13385">
    <property type="entry name" value="Laminin_G_3"/>
    <property type="match status" value="1"/>
</dbReference>
<comment type="caution">
    <text evidence="9">Lacks conserved residue(s) required for the propagation of feature annotation.</text>
</comment>
<feature type="non-terminal residue" evidence="17">
    <location>
        <position position="1"/>
    </location>
</feature>
<dbReference type="InterPro" id="IPR008979">
    <property type="entry name" value="Galactose-bd-like_sf"/>
</dbReference>
<feature type="domain" description="Fibronectin type-III" evidence="13">
    <location>
        <begin position="2340"/>
        <end position="2435"/>
    </location>
</feature>
<dbReference type="Gene3D" id="2.60.120.260">
    <property type="entry name" value="Galactose-binding domain-like"/>
    <property type="match status" value="4"/>
</dbReference>
<dbReference type="SUPFAM" id="SSF56496">
    <property type="entry name" value="Fibrinogen C-terminal domain-like"/>
    <property type="match status" value="1"/>
</dbReference>
<dbReference type="PROSITE" id="PS51406">
    <property type="entry name" value="FIBRINOGEN_C_2"/>
    <property type="match status" value="1"/>
</dbReference>
<dbReference type="SMART" id="SM00060">
    <property type="entry name" value="FN3"/>
    <property type="match status" value="11"/>
</dbReference>
<dbReference type="InterPro" id="IPR036116">
    <property type="entry name" value="FN3_sf"/>
</dbReference>
<dbReference type="SMART" id="SM00159">
    <property type="entry name" value="PTX"/>
    <property type="match status" value="1"/>
</dbReference>
<dbReference type="InterPro" id="IPR000998">
    <property type="entry name" value="MAM_dom"/>
</dbReference>
<dbReference type="SMART" id="SM00137">
    <property type="entry name" value="MAM"/>
    <property type="match status" value="1"/>
</dbReference>
<dbReference type="InterPro" id="IPR050379">
    <property type="entry name" value="Type-I_Cytokine_Rcpt"/>
</dbReference>
<keyword evidence="10" id="KW-0812">Transmembrane</keyword>
<accession>A0ABN8RGB5</accession>
<dbReference type="InterPro" id="IPR013783">
    <property type="entry name" value="Ig-like_fold"/>
</dbReference>
<keyword evidence="5" id="KW-0677">Repeat</keyword>
<evidence type="ECO:0000256" key="8">
    <source>
        <dbReference type="ARBA" id="ARBA00023180"/>
    </source>
</evidence>
<dbReference type="CDD" id="cd00057">
    <property type="entry name" value="FA58C"/>
    <property type="match status" value="2"/>
</dbReference>
<dbReference type="SUPFAM" id="SSF49785">
    <property type="entry name" value="Galactose-binding domain-like"/>
    <property type="match status" value="4"/>
</dbReference>
<comment type="caution">
    <text evidence="17">The sequence shown here is derived from an EMBL/GenBank/DDBJ whole genome shotgun (WGS) entry which is preliminary data.</text>
</comment>
<evidence type="ECO:0000256" key="3">
    <source>
        <dbReference type="ARBA" id="ARBA00022536"/>
    </source>
</evidence>
<dbReference type="Gene3D" id="2.60.120.200">
    <property type="match status" value="4"/>
</dbReference>
<sequence>KGRDCLDLLYHGFNTSGIYQINPDGTGEFQVFCDQETGGGGWVVFQRNINGTVTFQDKNWDQYKEGFGNLSSEFWLGNEKLHRLSSMRQQLMVELEDHAGEKAHALYNHFALLSESEKYELEVSTYSGTAGDALSEHNGKMFSTIDRNNDGISSLHCASTYGGGWWYLQDCVRAFLNGVYTTSPCGIVWEDWRGADYQLKHSAMKLRTRRERPWDYYLSFSGTLSQGFASVPIILEFNTFTVSWWMRGLMAERWSAIFSLVNLPQAKYLEFSTMGDRHCRITLDTNVSYHDSSQSFSGNEWHHLVLKWDVISGNWSFLVNNKPGFNVFGPPRATPYPGGHLVLGQSQNSSGAVEEAESLRADIMEFNMWDYKLTDETIHDLYTSCSIRLGSLIAWPEAQIRLHGEVKRVEFVRCKIEATYNWPLTRKNQLDLPEILTSRTTASIQGATTFFDTRLNVISRGKSSFVNLGSFQDECLSKMDFCANGLSIGFWMSYRVYFVSEILGLNDVYQDSLRNWLKPFMPINIRWHICYRATDHGFGMEKYRQNCNLYDLAPTLTILQVGRYMFGGFSDKKFEGGTQARYLWSSSAFLFSIVNPAGLGPVKLEIKPEKYEKALKYDPQSGPVFGENDLHIGNYADVSAVSFSDLGHAYKLPTDSFEAGSVDARTFLAGSYRFIPDNIEVFYYQANKDVLIGQNKISATGEGTLIDSVKGPAEARPGSPTGWCAFYENFNEWLAIDLGTPQPVQKIELIRLNSDTNYVTSYRVEHSNDGNSWDSYNNGQIFYWNSPALVSISSTRHIRLRPVSWENDICLRVNVFKDIAEFFSSDLGIDNSSIIPNSSFTASSWECMSPAEFAKSNPSPKCHAAWCGQGPFTFLQLELNYAYFVAQIRTMGCSRGHFVASFYLEHSLDGITWENYTQGGVRQLLSSNWDASTWVTHEMLPPIRVKYLKLIPHECNSICCLRVEVIPLIVDEDGEHAGFIISSEGRPSREGFSLHYQSNILQNKTSYQLELSTTKRKWKMDINREPVIPRGWRHVFITWDPIWGLKYFENGKLVNKQETFDIINVQNDHHKVLIGKAPSYNLIYKQYTLQMSDLEVWYNFLTEAAVKEKLNLAGVYRIGNLEKTDAGYFKWHVQTNCTQTNDTGPCHGKINNFIYVESSFPREKGEKARFFSRVTVPTRNCFSFWYHMYGNTTGRLNVFLRSSKDNEEVLLWRLAGSIGNIWNKAEIPIYHNYAYEVITEGVVGGSHGDIAISDAILSVNESCSFMPKEAQLNANVIKSGMIGHIKNYRVTLNDWLIQAGFSTFRLVPCYRAEEHEWSSKAFHERCDNKRPSFTLVRKNSFVFGGFSDLMWNQGASSINSLSSMKAFLFSLRSFYLNLSTTRLDIKPLHRHLAVTLDSYNRLSFGINDLTVNLDNRSIVSDVGNVYQVPSASEPDKFFTGETHFQADGLEILSVSLRVLKDNTVMKLRDNAFAIQTVATKNVSPLECQQIRALGMESGAIANQQISASSEWDHYHAASRARLKLPVNILYSGAWSSLPLDEHQWLQVDFYGRYTRVTGVATQGRNSIDQWVTKYKLSFSEDGEDFQYYKEQGQIKEFDGNTDRDSVVYHDLKSPVWTRLIRFHAVTWHTHISMRVELYGYHEGCIDALGMLNYKISNEQITASSEYDGNHAAFQGRLHFKGAPHLSASWSARTSDVNQWLQVDVGSDYAMVTRVATQGRDSAQQSSQWVTKYSLQFSCDSVNFQDYKKQRQTNEFAGNTDGDTVVTHELLPEIRARYIRFLPTAWNNHISMRVELYGFLQGLSAIDSIKKSAAFHWTMDNHEDIKNLMSFDWGHAANGSSTIRGIRGKAVYVGYGACGAFTLSENLLKSCVLDASLCNSGFTLMLWLWYKIKDSGEGQVFLTSSGNNRTGHRMYQVNSDSPQVAFEVTSTNKKCVVTFPTPKEVWTHYVLTYKTFDSLNSIEVFINGEEVMKFTSKECYDGNFDQDNFTRISIGEDDSGRGLPVAAFDDIVIWYRSVTQEEISDIYIYYKGDSNLQLHVSVGFTGVPWKEDMLDRESHAFTSFTEKLSNNLKNIANGSVGEVVVHKYWPEANGFIGCEFTVKFIEAGYTAVEPVINGLETSSYQVHNLEANDIYIMAVSLQAPNASKEHSIELTVTWIGPHELRHGVFQGFQIFYRDTKRGIDYNVTARMNVSFYEIQNLTAYTEYRITARTFTLEGEGRMSVPIFRWTAALAPTTVPTSITACNTSSTSLRVSWNKIPAEQVVGKIKGYIVLYFAVEDGNDTTANVTLENESVNQTILTGLRKYTQYSIQILGFTERDKMGPISSPVFARTDQDVPSLPPTNVTAYSTGSTSILVLWGPVPKDGRHGIVGYKVSYKKENEPNNWRNASCSQISWCEINDLDYGIWYSIRVAGFTVKGYGPSTQVEAKTFRVPGPPTNVQAYNTSSTSLNITWVHVLPNERYEDVIAYKIILKSVNDPTEVPVVLQRMKAACEGSNDLYSHETHLNMFTPYEITVASVVHTGIGNFTEKITVLTDEDAPEGSPQNITPAATSATSVTLAWEQLTNNVANGLILGYHIFLFDKLRNVSRNLTVESLDEARIEDLFPYTDYEARIVPFNSKGEGNASEVIPIKTKEAAPSRPPSNLTGQAPSSSSLTLAWKPVDAQHINGILRAYVVNYWITLFPDTTRENVTIPVTSGRTKRALSDSSSPSFELSGLKKYTEYTIQVIAFTVDYGVPSHEVNLTTGQDVPSNSPRNITAFNTSSTSINVTWQPIPNDHVNGILLGYRVLYKKKNSPMDAFQNITVNSTYLDAEITSLEVYTEYELRIVGFTIIGDGNVSDPVFCFTDEIVPDSAPLNVTSLPANTTALTVKWFPVIEEDRNGVILGYRVALSNITGEFMRNVSVHGSSTLSFTLGGLDIWTNYSLEVCAFTVKGNGPWSAPLIGITDEEAPRVAPTNVTTYNTSSTSLHVTWQPINTEGLRGILREYRVYFIEQKTYFIKSLRNVTVDSSTLEVDLVGLYKFTNYSVYIVARTNKDGVSSVKVNVSTDEDRPDRPPADMQVFSPHSTSLYVSWNEVPDAYKNGIIRGYKVFYIEVKNGSSVTENLPPGQRWLRIDGLRKYTLYNVTVLAYTIKGDGVVTSKELKTDQDVPDVPPLNVQADSTWTTYSIPLRWTRIPSYLLNGILTGYRIRYQAIEMGQLPYEENPREVIVPAESVSTVLTGLESFAVYRIELTGLTVKGDGPSEVITAETCRCVKRLTANWMLLAPYVTKPNGNQTDNVPGGLVSPFVNEMAVTCCQYCKTHGESYIDYELNGMGEASLKKSEDVFRRNILHSNDLSFPVYGYKLQDKFRHEFGYLGIVESPGIAYVINTNYGANMSMSLVNSVFASWPLALFSIFLAYVAGYVIWMVDQTGNDEHFPRSFLPGLWEGFWWAFVSMTTVGYGDRLPLSTIARLVAIVWTLTGVVILGILVGSIAVSLTYQTVGIDYKLYGAKIAAIHGSAEYNLGLRKNAKFDKDQIHRNFEEIYESLSSNEIQGVLIDGYMVGGNKHLFEKPFLRIYKIYDYSSVYGVVTGGDSRKLATCFRSYMQENIARIYQHVTDNVEAIEVI</sequence>
<keyword evidence="10" id="KW-1133">Transmembrane helix</keyword>
<keyword evidence="8" id="KW-0325">Glycoprotein</keyword>
<dbReference type="InterPro" id="IPR003961">
    <property type="entry name" value="FN3_dom"/>
</dbReference>
<evidence type="ECO:0000259" key="15">
    <source>
        <dbReference type="PROSITE" id="PS51828"/>
    </source>
</evidence>
<dbReference type="SMART" id="SM00231">
    <property type="entry name" value="FA58C"/>
    <property type="match status" value="4"/>
</dbReference>
<feature type="domain" description="F5/8 type C" evidence="11">
    <location>
        <begin position="1644"/>
        <end position="1798"/>
    </location>
</feature>
<feature type="domain" description="F5/8 type C" evidence="11">
    <location>
        <begin position="822"/>
        <end position="968"/>
    </location>
</feature>
<dbReference type="Pfam" id="PF07534">
    <property type="entry name" value="TLD"/>
    <property type="match status" value="2"/>
</dbReference>
<keyword evidence="10" id="KW-0472">Membrane</keyword>
<evidence type="ECO:0000259" key="13">
    <source>
        <dbReference type="PROSITE" id="PS50853"/>
    </source>
</evidence>
<dbReference type="PROSITE" id="PS50022">
    <property type="entry name" value="FA58C_3"/>
    <property type="match status" value="4"/>
</dbReference>
<keyword evidence="6" id="KW-1015">Disulfide bond</keyword>
<dbReference type="Gene3D" id="1.10.287.70">
    <property type="match status" value="1"/>
</dbReference>
<dbReference type="SUPFAM" id="SSF49899">
    <property type="entry name" value="Concanavalin A-like lectins/glucanases"/>
    <property type="match status" value="4"/>
</dbReference>
<keyword evidence="7" id="KW-0675">Receptor</keyword>
<dbReference type="Pfam" id="PF00147">
    <property type="entry name" value="Fibrinogen_C"/>
    <property type="match status" value="1"/>
</dbReference>
<evidence type="ECO:0000256" key="2">
    <source>
        <dbReference type="ARBA" id="ARBA00022530"/>
    </source>
</evidence>
<feature type="domain" description="TLDc" evidence="16">
    <location>
        <begin position="1289"/>
        <end position="1455"/>
    </location>
</feature>
<feature type="transmembrane region" description="Helical" evidence="10">
    <location>
        <begin position="3419"/>
        <end position="3440"/>
    </location>
</feature>
<feature type="domain" description="F5/8 type C" evidence="11">
    <location>
        <begin position="1487"/>
        <end position="1640"/>
    </location>
</feature>
<protein>
    <submittedName>
        <fullName evidence="17">Uncharacterized protein</fullName>
    </submittedName>
</protein>
<keyword evidence="4" id="KW-0732">Signal</keyword>
<feature type="domain" description="Fibronectin type-III" evidence="13">
    <location>
        <begin position="2237"/>
        <end position="2335"/>
    </location>
</feature>
<feature type="transmembrane region" description="Helical" evidence="10">
    <location>
        <begin position="3452"/>
        <end position="3478"/>
    </location>
</feature>
<keyword evidence="2" id="KW-0964">Secreted</keyword>
<gene>
    <name evidence="17" type="ORF">PLOB_00019114</name>
</gene>
<organism evidence="17 18">
    <name type="scientific">Porites lobata</name>
    <dbReference type="NCBI Taxonomy" id="104759"/>
    <lineage>
        <taxon>Eukaryota</taxon>
        <taxon>Metazoa</taxon>
        <taxon>Cnidaria</taxon>
        <taxon>Anthozoa</taxon>
        <taxon>Hexacorallia</taxon>
        <taxon>Scleractinia</taxon>
        <taxon>Fungiina</taxon>
        <taxon>Poritidae</taxon>
        <taxon>Porites</taxon>
    </lineage>
</organism>
<dbReference type="Gene3D" id="2.60.40.10">
    <property type="entry name" value="Immunoglobulins"/>
    <property type="match status" value="11"/>
</dbReference>
<feature type="domain" description="Fibronectin type-III" evidence="13">
    <location>
        <begin position="2436"/>
        <end position="2537"/>
    </location>
</feature>
<keyword evidence="3" id="KW-0245">EGF-like domain</keyword>
<dbReference type="SUPFAM" id="SSF81324">
    <property type="entry name" value="Voltage-gated potassium channels"/>
    <property type="match status" value="1"/>
</dbReference>
<evidence type="ECO:0000256" key="5">
    <source>
        <dbReference type="ARBA" id="ARBA00022737"/>
    </source>
</evidence>
<dbReference type="InterPro" id="IPR006571">
    <property type="entry name" value="TLDc_dom"/>
</dbReference>
<feature type="domain" description="Fibronectin type-III" evidence="13">
    <location>
        <begin position="2953"/>
        <end position="3049"/>
    </location>
</feature>
<feature type="domain" description="Fibronectin type-III" evidence="13">
    <location>
        <begin position="2542"/>
        <end position="2635"/>
    </location>
</feature>
<dbReference type="SUPFAM" id="SSF49265">
    <property type="entry name" value="Fibronectin type III"/>
    <property type="match status" value="7"/>
</dbReference>
<dbReference type="CDD" id="cd00087">
    <property type="entry name" value="FReD"/>
    <property type="match status" value="1"/>
</dbReference>
<feature type="domain" description="Fibronectin type-III" evidence="13">
    <location>
        <begin position="3152"/>
        <end position="3252"/>
    </location>
</feature>
<evidence type="ECO:0000256" key="7">
    <source>
        <dbReference type="ARBA" id="ARBA00023170"/>
    </source>
</evidence>
<dbReference type="PROSITE" id="PS50060">
    <property type="entry name" value="MAM_2"/>
    <property type="match status" value="1"/>
</dbReference>
<dbReference type="InterPro" id="IPR013099">
    <property type="entry name" value="K_chnl_dom"/>
</dbReference>
<dbReference type="InterPro" id="IPR001759">
    <property type="entry name" value="PTX_dom"/>
</dbReference>
<dbReference type="CDD" id="cd06263">
    <property type="entry name" value="MAM"/>
    <property type="match status" value="1"/>
</dbReference>
<feature type="domain" description="Fibrinogen C-terminal" evidence="14">
    <location>
        <begin position="1"/>
        <end position="210"/>
    </location>
</feature>
<evidence type="ECO:0000256" key="9">
    <source>
        <dbReference type="PROSITE-ProRule" id="PRU01172"/>
    </source>
</evidence>
<evidence type="ECO:0000256" key="4">
    <source>
        <dbReference type="ARBA" id="ARBA00022729"/>
    </source>
</evidence>
<dbReference type="Pfam" id="PF00354">
    <property type="entry name" value="Pentaxin"/>
    <property type="match status" value="1"/>
</dbReference>
<dbReference type="EMBL" id="CALNXK010000222">
    <property type="protein sequence ID" value="CAH3177227.1"/>
    <property type="molecule type" value="Genomic_DNA"/>
</dbReference>
<dbReference type="InterPro" id="IPR014716">
    <property type="entry name" value="Fibrinogen_a/b/g_C_1"/>
</dbReference>
<dbReference type="InterPro" id="IPR036056">
    <property type="entry name" value="Fibrinogen-like_C"/>
</dbReference>
<feature type="domain" description="F5/8 type C" evidence="11">
    <location>
        <begin position="679"/>
        <end position="818"/>
    </location>
</feature>
<keyword evidence="18" id="KW-1185">Reference proteome</keyword>
<keyword evidence="2" id="KW-0272">Extracellular matrix</keyword>
<evidence type="ECO:0000259" key="11">
    <source>
        <dbReference type="PROSITE" id="PS50022"/>
    </source>
</evidence>
<feature type="domain" description="Fibronectin type-III" evidence="13">
    <location>
        <begin position="2640"/>
        <end position="2747"/>
    </location>
</feature>